<protein>
    <submittedName>
        <fullName evidence="2">Uncharacterized protein</fullName>
    </submittedName>
</protein>
<keyword evidence="3" id="KW-1185">Reference proteome</keyword>
<feature type="region of interest" description="Disordered" evidence="1">
    <location>
        <begin position="98"/>
        <end position="133"/>
    </location>
</feature>
<reference evidence="2" key="1">
    <citation type="submission" date="2016-11" db="EMBL/GenBank/DDBJ databases">
        <title>The genome sequence of Colletotrichum cuscutae.</title>
        <authorList>
            <person name="Baroncelli R."/>
        </authorList>
    </citation>
    <scope>NUCLEOTIDE SEQUENCE</scope>
    <source>
        <strain evidence="2">IMI 304802</strain>
    </source>
</reference>
<evidence type="ECO:0000256" key="1">
    <source>
        <dbReference type="SAM" id="MobiDB-lite"/>
    </source>
</evidence>
<dbReference type="EMBL" id="MPDP01000288">
    <property type="protein sequence ID" value="KAK1456092.1"/>
    <property type="molecule type" value="Genomic_DNA"/>
</dbReference>
<organism evidence="2 3">
    <name type="scientific">Colletotrichum cuscutae</name>
    <dbReference type="NCBI Taxonomy" id="1209917"/>
    <lineage>
        <taxon>Eukaryota</taxon>
        <taxon>Fungi</taxon>
        <taxon>Dikarya</taxon>
        <taxon>Ascomycota</taxon>
        <taxon>Pezizomycotina</taxon>
        <taxon>Sordariomycetes</taxon>
        <taxon>Hypocreomycetidae</taxon>
        <taxon>Glomerellales</taxon>
        <taxon>Glomerellaceae</taxon>
        <taxon>Colletotrichum</taxon>
        <taxon>Colletotrichum acutatum species complex</taxon>
    </lineage>
</organism>
<comment type="caution">
    <text evidence="2">The sequence shown here is derived from an EMBL/GenBank/DDBJ whole genome shotgun (WGS) entry which is preliminary data.</text>
</comment>
<dbReference type="AlphaFoldDB" id="A0AAI9XQB6"/>
<name>A0AAI9XQB6_9PEZI</name>
<evidence type="ECO:0000313" key="2">
    <source>
        <dbReference type="EMBL" id="KAK1456092.1"/>
    </source>
</evidence>
<sequence length="133" mass="14979">MGRLLNRCFYTGPVVDVYYSSANAQHQYFDTKERRAISSVSCGDPLPEEFHDLVKLVSMAVKKDAKAGTVVARFYELLLLVKIFRAESEIEKLAKTELRGAGEGVPQEGQHHQRPGRHQREATKDGHAKQLEP</sequence>
<gene>
    <name evidence="2" type="ORF">CCUS01_10272</name>
</gene>
<accession>A0AAI9XQB6</accession>
<proteinExistence type="predicted"/>
<feature type="compositionally biased region" description="Basic and acidic residues" evidence="1">
    <location>
        <begin position="118"/>
        <end position="133"/>
    </location>
</feature>
<evidence type="ECO:0000313" key="3">
    <source>
        <dbReference type="Proteomes" id="UP001239213"/>
    </source>
</evidence>
<dbReference type="Proteomes" id="UP001239213">
    <property type="component" value="Unassembled WGS sequence"/>
</dbReference>